<dbReference type="FunFam" id="3.40.640.10:FF:000030">
    <property type="entry name" value="Low-specificity L-threonine aldolase"/>
    <property type="match status" value="1"/>
</dbReference>
<feature type="region of interest" description="Disordered" evidence="6">
    <location>
        <begin position="1"/>
        <end position="41"/>
    </location>
</feature>
<name>A0A6G1GZV6_9PEZI</name>
<sequence>MATNNFSYGLDSKNGTSKPPITTTTTTSTSNGTPINNWTHPGPAAFDFRSDTITTPTASMLASITSTTLLDDVFLEDTTTNSLDAFIASLTGHAASLLVMSGTMGNQIALRTHLQGPPHAVLCDYRAHILEWEAGGTASLCGALVKGVVPSNGVYLTLEDVRKNAVISDDVHACPTRVISLENTLGGTIMPLSEARRICEWAAEHGILTHLDGARIWEAAAATPNPTETLKAFCETFDSVSLCYSKGLGAPIGSSLVGNETFIKRARWIRKSIGGGIRMSGIIAAAARTAVEETFLGGKLAESHERARYVAGLWEQRGGKLALGVETNMVWLDIAAAGVQTEEWVGMAREEGLNVLGGRLVVHYQVCDEAIGRLESVMDRALKRGTKRSAEETEG</sequence>
<evidence type="ECO:0000256" key="1">
    <source>
        <dbReference type="ARBA" id="ARBA00001933"/>
    </source>
</evidence>
<keyword evidence="3" id="KW-0663">Pyridoxal phosphate</keyword>
<dbReference type="InterPro" id="IPR015424">
    <property type="entry name" value="PyrdxlP-dep_Trfase"/>
</dbReference>
<dbReference type="EMBL" id="ML977158">
    <property type="protein sequence ID" value="KAF1986258.1"/>
    <property type="molecule type" value="Genomic_DNA"/>
</dbReference>
<dbReference type="NCBIfam" id="NF041359">
    <property type="entry name" value="GntG_guanitoxin"/>
    <property type="match status" value="1"/>
</dbReference>
<comment type="cofactor">
    <cofactor evidence="1">
        <name>pyridoxal 5'-phosphate</name>
        <dbReference type="ChEBI" id="CHEBI:597326"/>
    </cofactor>
</comment>
<dbReference type="GO" id="GO:0008732">
    <property type="term" value="F:L-allo-threonine aldolase activity"/>
    <property type="evidence" value="ECO:0007669"/>
    <property type="project" value="TreeGrafter"/>
</dbReference>
<comment type="similarity">
    <text evidence="2">Belongs to the threonine aldolase family.</text>
</comment>
<dbReference type="GO" id="GO:0005829">
    <property type="term" value="C:cytosol"/>
    <property type="evidence" value="ECO:0007669"/>
    <property type="project" value="TreeGrafter"/>
</dbReference>
<dbReference type="InterPro" id="IPR015421">
    <property type="entry name" value="PyrdxlP-dep_Trfase_major"/>
</dbReference>
<evidence type="ECO:0000256" key="3">
    <source>
        <dbReference type="ARBA" id="ARBA00022898"/>
    </source>
</evidence>
<dbReference type="PANTHER" id="PTHR48097">
    <property type="entry name" value="L-THREONINE ALDOLASE-RELATED"/>
    <property type="match status" value="1"/>
</dbReference>
<dbReference type="SUPFAM" id="SSF53383">
    <property type="entry name" value="PLP-dependent transferases"/>
    <property type="match status" value="1"/>
</dbReference>
<dbReference type="Gene3D" id="3.90.1150.10">
    <property type="entry name" value="Aspartate Aminotransferase, domain 1"/>
    <property type="match status" value="1"/>
</dbReference>
<evidence type="ECO:0000313" key="9">
    <source>
        <dbReference type="Proteomes" id="UP000800041"/>
    </source>
</evidence>
<feature type="modified residue" description="N6-(pyridoxal phosphate)lysine" evidence="5">
    <location>
        <position position="246"/>
    </location>
</feature>
<proteinExistence type="inferred from homology"/>
<dbReference type="PIRSF" id="PIRSF017617">
    <property type="entry name" value="Thr_aldolase"/>
    <property type="match status" value="1"/>
</dbReference>
<dbReference type="InterPro" id="IPR015422">
    <property type="entry name" value="PyrdxlP-dep_Trfase_small"/>
</dbReference>
<dbReference type="Gene3D" id="3.40.640.10">
    <property type="entry name" value="Type I PLP-dependent aspartate aminotransferase-like (Major domain)"/>
    <property type="match status" value="1"/>
</dbReference>
<accession>A0A6G1GZV6</accession>
<evidence type="ECO:0000259" key="7">
    <source>
        <dbReference type="Pfam" id="PF01212"/>
    </source>
</evidence>
<dbReference type="Proteomes" id="UP000800041">
    <property type="component" value="Unassembled WGS sequence"/>
</dbReference>
<dbReference type="GO" id="GO:0006567">
    <property type="term" value="P:L-threonine catabolic process"/>
    <property type="evidence" value="ECO:0007669"/>
    <property type="project" value="TreeGrafter"/>
</dbReference>
<organism evidence="8 9">
    <name type="scientific">Aulographum hederae CBS 113979</name>
    <dbReference type="NCBI Taxonomy" id="1176131"/>
    <lineage>
        <taxon>Eukaryota</taxon>
        <taxon>Fungi</taxon>
        <taxon>Dikarya</taxon>
        <taxon>Ascomycota</taxon>
        <taxon>Pezizomycotina</taxon>
        <taxon>Dothideomycetes</taxon>
        <taxon>Pleosporomycetidae</taxon>
        <taxon>Aulographales</taxon>
        <taxon>Aulographaceae</taxon>
    </lineage>
</organism>
<feature type="compositionally biased region" description="Low complexity" evidence="6">
    <location>
        <begin position="14"/>
        <end position="37"/>
    </location>
</feature>
<dbReference type="PANTHER" id="PTHR48097:SF9">
    <property type="entry name" value="L-THREONINE ALDOLASE"/>
    <property type="match status" value="1"/>
</dbReference>
<dbReference type="AlphaFoldDB" id="A0A6G1GZV6"/>
<keyword evidence="9" id="KW-1185">Reference proteome</keyword>
<protein>
    <recommendedName>
        <fullName evidence="7">Aromatic amino acid beta-eliminating lyase/threonine aldolase domain-containing protein</fullName>
    </recommendedName>
</protein>
<keyword evidence="4" id="KW-0456">Lyase</keyword>
<dbReference type="OrthoDB" id="10261951at2759"/>
<dbReference type="Pfam" id="PF01212">
    <property type="entry name" value="Beta_elim_lyase"/>
    <property type="match status" value="1"/>
</dbReference>
<evidence type="ECO:0000313" key="8">
    <source>
        <dbReference type="EMBL" id="KAF1986258.1"/>
    </source>
</evidence>
<evidence type="ECO:0000256" key="5">
    <source>
        <dbReference type="PIRSR" id="PIRSR017617-1"/>
    </source>
</evidence>
<gene>
    <name evidence="8" type="ORF">K402DRAFT_394116</name>
</gene>
<dbReference type="InterPro" id="IPR001597">
    <property type="entry name" value="ArAA_b-elim_lyase/Thr_aldolase"/>
</dbReference>
<evidence type="ECO:0000256" key="2">
    <source>
        <dbReference type="ARBA" id="ARBA00006966"/>
    </source>
</evidence>
<evidence type="ECO:0000256" key="4">
    <source>
        <dbReference type="ARBA" id="ARBA00023239"/>
    </source>
</evidence>
<feature type="domain" description="Aromatic amino acid beta-eliminating lyase/threonine aldolase" evidence="7">
    <location>
        <begin position="47"/>
        <end position="336"/>
    </location>
</feature>
<dbReference type="GO" id="GO:0006545">
    <property type="term" value="P:glycine biosynthetic process"/>
    <property type="evidence" value="ECO:0007669"/>
    <property type="project" value="TreeGrafter"/>
</dbReference>
<reference evidence="8" key="1">
    <citation type="journal article" date="2020" name="Stud. Mycol.">
        <title>101 Dothideomycetes genomes: a test case for predicting lifestyles and emergence of pathogens.</title>
        <authorList>
            <person name="Haridas S."/>
            <person name="Albert R."/>
            <person name="Binder M."/>
            <person name="Bloem J."/>
            <person name="Labutti K."/>
            <person name="Salamov A."/>
            <person name="Andreopoulos B."/>
            <person name="Baker S."/>
            <person name="Barry K."/>
            <person name="Bills G."/>
            <person name="Bluhm B."/>
            <person name="Cannon C."/>
            <person name="Castanera R."/>
            <person name="Culley D."/>
            <person name="Daum C."/>
            <person name="Ezra D."/>
            <person name="Gonzalez J."/>
            <person name="Henrissat B."/>
            <person name="Kuo A."/>
            <person name="Liang C."/>
            <person name="Lipzen A."/>
            <person name="Lutzoni F."/>
            <person name="Magnuson J."/>
            <person name="Mondo S."/>
            <person name="Nolan M."/>
            <person name="Ohm R."/>
            <person name="Pangilinan J."/>
            <person name="Park H.-J."/>
            <person name="Ramirez L."/>
            <person name="Alfaro M."/>
            <person name="Sun H."/>
            <person name="Tritt A."/>
            <person name="Yoshinaga Y."/>
            <person name="Zwiers L.-H."/>
            <person name="Turgeon B."/>
            <person name="Goodwin S."/>
            <person name="Spatafora J."/>
            <person name="Crous P."/>
            <person name="Grigoriev I."/>
        </authorList>
    </citation>
    <scope>NUCLEOTIDE SEQUENCE</scope>
    <source>
        <strain evidence="8">CBS 113979</strain>
    </source>
</reference>
<evidence type="ECO:0000256" key="6">
    <source>
        <dbReference type="SAM" id="MobiDB-lite"/>
    </source>
</evidence>
<dbReference type="InterPro" id="IPR023603">
    <property type="entry name" value="Low_specificity_L-TA-like"/>
</dbReference>